<dbReference type="InterPro" id="IPR023296">
    <property type="entry name" value="Glyco_hydro_beta-prop_sf"/>
</dbReference>
<dbReference type="Proteomes" id="UP000712713">
    <property type="component" value="Unassembled WGS sequence"/>
</dbReference>
<dbReference type="SUPFAM" id="SSF75005">
    <property type="entry name" value="Arabinanase/levansucrase/invertase"/>
    <property type="match status" value="1"/>
</dbReference>
<organism evidence="6 7">
    <name type="scientific">Tessaracoccus flavescens</name>
    <dbReference type="NCBI Taxonomy" id="399497"/>
    <lineage>
        <taxon>Bacteria</taxon>
        <taxon>Bacillati</taxon>
        <taxon>Actinomycetota</taxon>
        <taxon>Actinomycetes</taxon>
        <taxon>Propionibacteriales</taxon>
        <taxon>Propionibacteriaceae</taxon>
        <taxon>Tessaracoccus</taxon>
    </lineage>
</organism>
<comment type="caution">
    <text evidence="6">The sequence shown here is derived from an EMBL/GenBank/DDBJ whole genome shotgun (WGS) entry which is preliminary data.</text>
</comment>
<sequence length="472" mass="51663">MTFNNLSPIIPGFYPDPTMCSAPDGLYLANSSFELFPGAPVFHSRDGYAWRQVGNVLNRTDQVDLRTFDQASSGIYGSTLRFHDNKFWFITTNIAQSSQGQLLFTSESAEGPWSDPILIEGVTGIDPDIAWTEKGECFITWCSSEGGIAQVTIDPNSGKVQSETRRLWSGTGMKYPEGPHLYHHDGWWYLVIAEGGTERGHCVSVARSRRPDGGFESNPANPILTHRSTAHPVQSVGHLDLAEHDGRWLACYHGTRPQGWTPEFHVLGRETMLCGVQWVDGWPVIDESDSLPQSPDTSLVTRFNEPLEARWVSPGGDLSNATVDGALHLSAGPLVGIRAQDLRWRCEADVDPLGGTLRFAVHLDDNHWFAIEVTDGLARGIGRSIPFEQEFGRLEVPPGSVTLAIQAVDPTESTTPTGPDSIELIVDGHTLCSLDGRHLSTEVAAGFTGRLIGLQSTQGKVVVEGFRYRSAD</sequence>
<protein>
    <submittedName>
        <fullName evidence="6">Glycoside hydrolase family 43 protein</fullName>
    </submittedName>
</protein>
<reference evidence="6" key="1">
    <citation type="journal article" date="2021" name="PeerJ">
        <title>Extensive microbial diversity within the chicken gut microbiome revealed by metagenomics and culture.</title>
        <authorList>
            <person name="Gilroy R."/>
            <person name="Ravi A."/>
            <person name="Getino M."/>
            <person name="Pursley I."/>
            <person name="Horton D.L."/>
            <person name="Alikhan N.F."/>
            <person name="Baker D."/>
            <person name="Gharbi K."/>
            <person name="Hall N."/>
            <person name="Watson M."/>
            <person name="Adriaenssens E.M."/>
            <person name="Foster-Nyarko E."/>
            <person name="Jarju S."/>
            <person name="Secka A."/>
            <person name="Antonio M."/>
            <person name="Oren A."/>
            <person name="Chaudhuri R.R."/>
            <person name="La Ragione R."/>
            <person name="Hildebrand F."/>
            <person name="Pallen M.J."/>
        </authorList>
    </citation>
    <scope>NUCLEOTIDE SEQUENCE</scope>
    <source>
        <strain evidence="6">ChiGjej3B3-7470</strain>
    </source>
</reference>
<dbReference type="EMBL" id="DYZF01000244">
    <property type="protein sequence ID" value="HJE52197.1"/>
    <property type="molecule type" value="Genomic_DNA"/>
</dbReference>
<feature type="site" description="Important for catalytic activity, responsible for pKa modulation of the active site Glu and correct orientation of both the proton donor and substrate" evidence="4">
    <location>
        <position position="126"/>
    </location>
</feature>
<dbReference type="Gene3D" id="2.115.10.20">
    <property type="entry name" value="Glycosyl hydrolase domain, family 43"/>
    <property type="match status" value="1"/>
</dbReference>
<dbReference type="Pfam" id="PF04616">
    <property type="entry name" value="Glyco_hydro_43"/>
    <property type="match status" value="1"/>
</dbReference>
<dbReference type="PANTHER" id="PTHR42812">
    <property type="entry name" value="BETA-XYLOSIDASE"/>
    <property type="match status" value="1"/>
</dbReference>
<accession>A0A921EQ79</accession>
<proteinExistence type="inferred from homology"/>
<evidence type="ECO:0000313" key="6">
    <source>
        <dbReference type="EMBL" id="HJE52197.1"/>
    </source>
</evidence>
<comment type="similarity">
    <text evidence="1 5">Belongs to the glycosyl hydrolase 43 family.</text>
</comment>
<dbReference type="Gene3D" id="2.60.120.200">
    <property type="match status" value="1"/>
</dbReference>
<evidence type="ECO:0000256" key="4">
    <source>
        <dbReference type="PIRSR" id="PIRSR606710-2"/>
    </source>
</evidence>
<dbReference type="PANTHER" id="PTHR42812:SF12">
    <property type="entry name" value="BETA-XYLOSIDASE-RELATED"/>
    <property type="match status" value="1"/>
</dbReference>
<evidence type="ECO:0000256" key="5">
    <source>
        <dbReference type="RuleBase" id="RU361187"/>
    </source>
</evidence>
<dbReference type="GO" id="GO:0004553">
    <property type="term" value="F:hydrolase activity, hydrolyzing O-glycosyl compounds"/>
    <property type="evidence" value="ECO:0007669"/>
    <property type="project" value="InterPro"/>
</dbReference>
<dbReference type="CDD" id="cd18617">
    <property type="entry name" value="GH43_XynB-like"/>
    <property type="match status" value="1"/>
</dbReference>
<evidence type="ECO:0000256" key="1">
    <source>
        <dbReference type="ARBA" id="ARBA00009865"/>
    </source>
</evidence>
<dbReference type="InterPro" id="IPR051795">
    <property type="entry name" value="Glycosyl_Hydrlase_43"/>
</dbReference>
<keyword evidence="3 5" id="KW-0326">Glycosidase</keyword>
<evidence type="ECO:0000256" key="3">
    <source>
        <dbReference type="ARBA" id="ARBA00023295"/>
    </source>
</evidence>
<gene>
    <name evidence="6" type="ORF">K8V15_09550</name>
</gene>
<dbReference type="AlphaFoldDB" id="A0A921EQ79"/>
<keyword evidence="2 5" id="KW-0378">Hydrolase</keyword>
<reference evidence="6" key="2">
    <citation type="submission" date="2021-09" db="EMBL/GenBank/DDBJ databases">
        <authorList>
            <person name="Gilroy R."/>
        </authorList>
    </citation>
    <scope>NUCLEOTIDE SEQUENCE</scope>
    <source>
        <strain evidence="6">ChiGjej3B3-7470</strain>
    </source>
</reference>
<evidence type="ECO:0000313" key="7">
    <source>
        <dbReference type="Proteomes" id="UP000712713"/>
    </source>
</evidence>
<dbReference type="InterPro" id="IPR006710">
    <property type="entry name" value="Glyco_hydro_43"/>
</dbReference>
<dbReference type="GO" id="GO:0005975">
    <property type="term" value="P:carbohydrate metabolic process"/>
    <property type="evidence" value="ECO:0007669"/>
    <property type="project" value="InterPro"/>
</dbReference>
<evidence type="ECO:0000256" key="2">
    <source>
        <dbReference type="ARBA" id="ARBA00022801"/>
    </source>
</evidence>
<name>A0A921EQ79_9ACTN</name>